<protein>
    <submittedName>
        <fullName evidence="1">Sigma-70 family RNA polymerase sigma factor</fullName>
    </submittedName>
</protein>
<gene>
    <name evidence="1" type="ORF">K4L44_08080</name>
</gene>
<evidence type="ECO:0000313" key="1">
    <source>
        <dbReference type="EMBL" id="QZE15780.1"/>
    </source>
</evidence>
<name>A0AC61NL91_9BACT</name>
<accession>A0AC61NL91</accession>
<proteinExistence type="predicted"/>
<keyword evidence="2" id="KW-1185">Reference proteome</keyword>
<organism evidence="1 2">
    <name type="scientific">Halosquirtibacter laminarini</name>
    <dbReference type="NCBI Taxonomy" id="3374600"/>
    <lineage>
        <taxon>Bacteria</taxon>
        <taxon>Pseudomonadati</taxon>
        <taxon>Bacteroidota</taxon>
        <taxon>Bacteroidia</taxon>
        <taxon>Marinilabiliales</taxon>
        <taxon>Prolixibacteraceae</taxon>
        <taxon>Halosquirtibacter</taxon>
    </lineage>
</organism>
<dbReference type="EMBL" id="CP081303">
    <property type="protein sequence ID" value="QZE15780.1"/>
    <property type="molecule type" value="Genomic_DNA"/>
</dbReference>
<dbReference type="Proteomes" id="UP000826212">
    <property type="component" value="Chromosome"/>
</dbReference>
<reference evidence="1" key="1">
    <citation type="submission" date="2021-08" db="EMBL/GenBank/DDBJ databases">
        <title>Novel anaerobic bacterium isolated from sea squirt in East Sea, Republic of Korea.</title>
        <authorList>
            <person name="Nguyen T.H."/>
            <person name="Li Z."/>
            <person name="Lee Y.-J."/>
            <person name="Ko J."/>
            <person name="Kim S.-G."/>
        </authorList>
    </citation>
    <scope>NUCLEOTIDE SEQUENCE</scope>
    <source>
        <strain evidence="1">KCTC 25031</strain>
    </source>
</reference>
<sequence>MKNFNDIYNQNYRKIYGVACNMLHDSDDARDVIQDIFIYLHKVLKKGKIIEKPPNWLMRVTINRCIDLLNNRKKFCTEEHIPIVVTEEKILEKKQDREILKEALKQLNPKERALATLYGEGASYKEMAEITGIKFTSIGGTLSRTLKKLNEILKTLHYDLH</sequence>
<evidence type="ECO:0000313" key="2">
    <source>
        <dbReference type="Proteomes" id="UP000826212"/>
    </source>
</evidence>